<evidence type="ECO:0000313" key="2">
    <source>
        <dbReference type="Proteomes" id="UP000287651"/>
    </source>
</evidence>
<name>A0A426XT28_ENSVE</name>
<dbReference type="Proteomes" id="UP000287651">
    <property type="component" value="Unassembled WGS sequence"/>
</dbReference>
<proteinExistence type="predicted"/>
<evidence type="ECO:0000313" key="1">
    <source>
        <dbReference type="EMBL" id="RRT42639.1"/>
    </source>
</evidence>
<reference evidence="1 2" key="1">
    <citation type="journal article" date="2014" name="Agronomy (Basel)">
        <title>A Draft Genome Sequence for Ensete ventricosum, the Drought-Tolerant Tree Against Hunger.</title>
        <authorList>
            <person name="Harrison J."/>
            <person name="Moore K.A."/>
            <person name="Paszkiewicz K."/>
            <person name="Jones T."/>
            <person name="Grant M."/>
            <person name="Ambacheew D."/>
            <person name="Muzemil S."/>
            <person name="Studholme D.J."/>
        </authorList>
    </citation>
    <scope>NUCLEOTIDE SEQUENCE [LARGE SCALE GENOMIC DNA]</scope>
</reference>
<gene>
    <name evidence="1" type="ORF">B296_00031232</name>
</gene>
<accession>A0A426XT28</accession>
<comment type="caution">
    <text evidence="1">The sequence shown here is derived from an EMBL/GenBank/DDBJ whole genome shotgun (WGS) entry which is preliminary data.</text>
</comment>
<organism evidence="1 2">
    <name type="scientific">Ensete ventricosum</name>
    <name type="common">Abyssinian banana</name>
    <name type="synonym">Musa ensete</name>
    <dbReference type="NCBI Taxonomy" id="4639"/>
    <lineage>
        <taxon>Eukaryota</taxon>
        <taxon>Viridiplantae</taxon>
        <taxon>Streptophyta</taxon>
        <taxon>Embryophyta</taxon>
        <taxon>Tracheophyta</taxon>
        <taxon>Spermatophyta</taxon>
        <taxon>Magnoliopsida</taxon>
        <taxon>Liliopsida</taxon>
        <taxon>Zingiberales</taxon>
        <taxon>Musaceae</taxon>
        <taxon>Ensete</taxon>
    </lineage>
</organism>
<dbReference type="EMBL" id="AMZH03017697">
    <property type="protein sequence ID" value="RRT42639.1"/>
    <property type="molecule type" value="Genomic_DNA"/>
</dbReference>
<protein>
    <submittedName>
        <fullName evidence="1">Uncharacterized protein</fullName>
    </submittedName>
</protein>
<sequence>MVACCRARAKLLDRQRRSIWWGHPRGISMRMLDRRPFQMLTSLCGSVRLTAFRASFHFANGGRVGD</sequence>
<dbReference type="AlphaFoldDB" id="A0A426XT28"/>